<protein>
    <submittedName>
        <fullName evidence="2">Uncharacterized protein</fullName>
    </submittedName>
</protein>
<gene>
    <name evidence="2" type="ORF">PVAP13_6KG156006</name>
</gene>
<dbReference type="AlphaFoldDB" id="A0A8T0RDI3"/>
<comment type="caution">
    <text evidence="2">The sequence shown here is derived from an EMBL/GenBank/DDBJ whole genome shotgun (WGS) entry which is preliminary data.</text>
</comment>
<proteinExistence type="predicted"/>
<accession>A0A8T0RDI3</accession>
<dbReference type="EMBL" id="CM029047">
    <property type="protein sequence ID" value="KAG2582859.1"/>
    <property type="molecule type" value="Genomic_DNA"/>
</dbReference>
<evidence type="ECO:0000313" key="3">
    <source>
        <dbReference type="Proteomes" id="UP000823388"/>
    </source>
</evidence>
<sequence>MQIQLGRAAHPSRRPNRRPLFARTLTRRRRRTCKRGRTEQGPWWWSKGWRTASTKNPATAPPRTGVGVFCAAGRVWTRRQPGLLRRRAVLPGPPLGSPAPPSAPPRSHRREAAPLASPSVAPLLAAAWHGPSNCLLKAPPPPAHLHAVIALYKSL</sequence>
<feature type="compositionally biased region" description="Pro residues" evidence="1">
    <location>
        <begin position="91"/>
        <end position="104"/>
    </location>
</feature>
<dbReference type="Proteomes" id="UP000823388">
    <property type="component" value="Chromosome 6K"/>
</dbReference>
<name>A0A8T0RDI3_PANVG</name>
<keyword evidence="3" id="KW-1185">Reference proteome</keyword>
<feature type="region of interest" description="Disordered" evidence="1">
    <location>
        <begin position="83"/>
        <end position="115"/>
    </location>
</feature>
<evidence type="ECO:0000256" key="1">
    <source>
        <dbReference type="SAM" id="MobiDB-lite"/>
    </source>
</evidence>
<reference evidence="2" key="1">
    <citation type="submission" date="2020-05" db="EMBL/GenBank/DDBJ databases">
        <title>WGS assembly of Panicum virgatum.</title>
        <authorList>
            <person name="Lovell J.T."/>
            <person name="Jenkins J."/>
            <person name="Shu S."/>
            <person name="Juenger T.E."/>
            <person name="Schmutz J."/>
        </authorList>
    </citation>
    <scope>NUCLEOTIDE SEQUENCE</scope>
    <source>
        <strain evidence="2">AP13</strain>
    </source>
</reference>
<organism evidence="2 3">
    <name type="scientific">Panicum virgatum</name>
    <name type="common">Blackwell switchgrass</name>
    <dbReference type="NCBI Taxonomy" id="38727"/>
    <lineage>
        <taxon>Eukaryota</taxon>
        <taxon>Viridiplantae</taxon>
        <taxon>Streptophyta</taxon>
        <taxon>Embryophyta</taxon>
        <taxon>Tracheophyta</taxon>
        <taxon>Spermatophyta</taxon>
        <taxon>Magnoliopsida</taxon>
        <taxon>Liliopsida</taxon>
        <taxon>Poales</taxon>
        <taxon>Poaceae</taxon>
        <taxon>PACMAD clade</taxon>
        <taxon>Panicoideae</taxon>
        <taxon>Panicodae</taxon>
        <taxon>Paniceae</taxon>
        <taxon>Panicinae</taxon>
        <taxon>Panicum</taxon>
        <taxon>Panicum sect. Hiantes</taxon>
    </lineage>
</organism>
<evidence type="ECO:0000313" key="2">
    <source>
        <dbReference type="EMBL" id="KAG2582859.1"/>
    </source>
</evidence>
<feature type="region of interest" description="Disordered" evidence="1">
    <location>
        <begin position="29"/>
        <end position="63"/>
    </location>
</feature>